<feature type="region of interest" description="Disordered" evidence="1">
    <location>
        <begin position="265"/>
        <end position="284"/>
    </location>
</feature>
<evidence type="ECO:0008006" key="5">
    <source>
        <dbReference type="Google" id="ProtNLM"/>
    </source>
</evidence>
<evidence type="ECO:0000313" key="4">
    <source>
        <dbReference type="Proteomes" id="UP000598360"/>
    </source>
</evidence>
<feature type="transmembrane region" description="Helical" evidence="2">
    <location>
        <begin position="374"/>
        <end position="394"/>
    </location>
</feature>
<evidence type="ECO:0000256" key="1">
    <source>
        <dbReference type="SAM" id="MobiDB-lite"/>
    </source>
</evidence>
<gene>
    <name evidence="3" type="ORF">IQ251_05205</name>
</gene>
<reference evidence="3" key="1">
    <citation type="submission" date="2020-10" db="EMBL/GenBank/DDBJ databases">
        <title>Diversity and distribution of actinomycetes associated with coral in the coast of Hainan.</title>
        <authorList>
            <person name="Li F."/>
        </authorList>
    </citation>
    <scope>NUCLEOTIDE SEQUENCE</scope>
    <source>
        <strain evidence="3">HNM0983</strain>
    </source>
</reference>
<feature type="transmembrane region" description="Helical" evidence="2">
    <location>
        <begin position="305"/>
        <end position="323"/>
    </location>
</feature>
<feature type="transmembrane region" description="Helical" evidence="2">
    <location>
        <begin position="55"/>
        <end position="75"/>
    </location>
</feature>
<organism evidence="3 4">
    <name type="scientific">Saccharopolyspora montiporae</name>
    <dbReference type="NCBI Taxonomy" id="2781240"/>
    <lineage>
        <taxon>Bacteria</taxon>
        <taxon>Bacillati</taxon>
        <taxon>Actinomycetota</taxon>
        <taxon>Actinomycetes</taxon>
        <taxon>Pseudonocardiales</taxon>
        <taxon>Pseudonocardiaceae</taxon>
        <taxon>Saccharopolyspora</taxon>
    </lineage>
</organism>
<name>A0A929B5Z9_9PSEU</name>
<keyword evidence="2" id="KW-0472">Membrane</keyword>
<accession>A0A929B5Z9</accession>
<keyword evidence="2" id="KW-0812">Transmembrane</keyword>
<comment type="caution">
    <text evidence="3">The sequence shown here is derived from an EMBL/GenBank/DDBJ whole genome shotgun (WGS) entry which is preliminary data.</text>
</comment>
<feature type="transmembrane region" description="Helical" evidence="2">
    <location>
        <begin position="21"/>
        <end position="43"/>
    </location>
</feature>
<keyword evidence="2" id="KW-1133">Transmembrane helix</keyword>
<proteinExistence type="predicted"/>
<feature type="transmembrane region" description="Helical" evidence="2">
    <location>
        <begin position="232"/>
        <end position="251"/>
    </location>
</feature>
<evidence type="ECO:0000313" key="3">
    <source>
        <dbReference type="EMBL" id="MBE9373844.1"/>
    </source>
</evidence>
<dbReference type="Proteomes" id="UP000598360">
    <property type="component" value="Unassembled WGS sequence"/>
</dbReference>
<feature type="transmembrane region" description="Helical" evidence="2">
    <location>
        <begin position="169"/>
        <end position="188"/>
    </location>
</feature>
<feature type="transmembrane region" description="Helical" evidence="2">
    <location>
        <begin position="329"/>
        <end position="349"/>
    </location>
</feature>
<protein>
    <recommendedName>
        <fullName evidence="5">ABC-2 type transport system permease protein</fullName>
    </recommendedName>
</protein>
<keyword evidence="4" id="KW-1185">Reference proteome</keyword>
<evidence type="ECO:0000256" key="2">
    <source>
        <dbReference type="SAM" id="Phobius"/>
    </source>
</evidence>
<feature type="transmembrane region" description="Helical" evidence="2">
    <location>
        <begin position="406"/>
        <end position="428"/>
    </location>
</feature>
<dbReference type="RefSeq" id="WP_193927303.1">
    <property type="nucleotide sequence ID" value="NZ_JADEYC010000008.1"/>
</dbReference>
<sequence length="485" mass="48505">MAGVFVRLKLTVLRNSLRGRQVVLLVLGAVYGLLGALGTAVLPLLPADPDAGADLLAVLVAIWALGWIAGPVVLGGGDETIRPENFALLPIAPARLAAGMGAASLVGVAPLVTALAFTGHVWLGLQHGVLPALVGAVGLVLALVVVVLLSRVVVAALSAVLSSRRGQDVGILLASLGALAFLPLQFLGRLLDPLLTGESGGLGAAGTTLRALPTGWSALAVRGAAAGDPLTAVLPLLGLAGVAALLVLLWARLLQRRMTTAAVSAGPSSARGGTGKDGTSASRGPLGAVVTRELRAWRRDARRRSALLVAVLLGLLMPLIVGGAGSTGFAYAALWVAVLGVSQLANLYAMDGSAMWLTAVVPGAARADVRGRQLAWLIVIAPVVLLVAVLGPLVTGSTGSVPWLTALVPLLLGTGAGLVVLQSVYLPVPLPQGRGANPFASGGSGTGGGCLKGLSTLGFLLLLVIAAVPVVALLTAGLLAELPVL</sequence>
<feature type="transmembrane region" description="Helical" evidence="2">
    <location>
        <begin position="96"/>
        <end position="123"/>
    </location>
</feature>
<feature type="non-terminal residue" evidence="3">
    <location>
        <position position="485"/>
    </location>
</feature>
<dbReference type="AlphaFoldDB" id="A0A929B5Z9"/>
<feature type="transmembrane region" description="Helical" evidence="2">
    <location>
        <begin position="129"/>
        <end position="157"/>
    </location>
</feature>
<feature type="transmembrane region" description="Helical" evidence="2">
    <location>
        <begin position="459"/>
        <end position="480"/>
    </location>
</feature>
<dbReference type="EMBL" id="JADEYC010000008">
    <property type="protein sequence ID" value="MBE9373844.1"/>
    <property type="molecule type" value="Genomic_DNA"/>
</dbReference>